<feature type="signal peptide" evidence="1">
    <location>
        <begin position="1"/>
        <end position="20"/>
    </location>
</feature>
<gene>
    <name evidence="2" type="ORF">QJS10_CPB18g01752</name>
</gene>
<keyword evidence="1" id="KW-0732">Signal</keyword>
<accession>A0AAV9CMF2</accession>
<evidence type="ECO:0000313" key="2">
    <source>
        <dbReference type="EMBL" id="KAK1290025.1"/>
    </source>
</evidence>
<dbReference type="EMBL" id="JAUJYO010000018">
    <property type="protein sequence ID" value="KAK1290025.1"/>
    <property type="molecule type" value="Genomic_DNA"/>
</dbReference>
<evidence type="ECO:0000313" key="3">
    <source>
        <dbReference type="Proteomes" id="UP001180020"/>
    </source>
</evidence>
<dbReference type="AlphaFoldDB" id="A0AAV9CMF2"/>
<reference evidence="2" key="1">
    <citation type="journal article" date="2023" name="Nat. Commun.">
        <title>Diploid and tetraploid genomes of Acorus and the evolution of monocots.</title>
        <authorList>
            <person name="Ma L."/>
            <person name="Liu K.W."/>
            <person name="Li Z."/>
            <person name="Hsiao Y.Y."/>
            <person name="Qi Y."/>
            <person name="Fu T."/>
            <person name="Tang G.D."/>
            <person name="Zhang D."/>
            <person name="Sun W.H."/>
            <person name="Liu D.K."/>
            <person name="Li Y."/>
            <person name="Chen G.Z."/>
            <person name="Liu X.D."/>
            <person name="Liao X.Y."/>
            <person name="Jiang Y.T."/>
            <person name="Yu X."/>
            <person name="Hao Y."/>
            <person name="Huang J."/>
            <person name="Zhao X.W."/>
            <person name="Ke S."/>
            <person name="Chen Y.Y."/>
            <person name="Wu W.L."/>
            <person name="Hsu J.L."/>
            <person name="Lin Y.F."/>
            <person name="Huang M.D."/>
            <person name="Li C.Y."/>
            <person name="Huang L."/>
            <person name="Wang Z.W."/>
            <person name="Zhao X."/>
            <person name="Zhong W.Y."/>
            <person name="Peng D.H."/>
            <person name="Ahmad S."/>
            <person name="Lan S."/>
            <person name="Zhang J.S."/>
            <person name="Tsai W.C."/>
            <person name="Van de Peer Y."/>
            <person name="Liu Z.J."/>
        </authorList>
    </citation>
    <scope>NUCLEOTIDE SEQUENCE</scope>
    <source>
        <strain evidence="2">CP</strain>
    </source>
</reference>
<keyword evidence="3" id="KW-1185">Reference proteome</keyword>
<dbReference type="Proteomes" id="UP001180020">
    <property type="component" value="Unassembled WGS sequence"/>
</dbReference>
<sequence length="132" mass="14748">MVIKLILLLILSTHKAFTHGLPITNTKSFSVNLIHRDSPKSPLYDPSSTFYNCRKSAMERYSHRLDHLQSAIKSSSAITPQTPESAVTSYIWRLAPRLGSSWPSWTRAAKSYGPSMKGNGLLCDMHLRGDAM</sequence>
<name>A0AAV9CMF2_ACOCL</name>
<protein>
    <submittedName>
        <fullName evidence="2">Uncharacterized protein</fullName>
    </submittedName>
</protein>
<organism evidence="2 3">
    <name type="scientific">Acorus calamus</name>
    <name type="common">Sweet flag</name>
    <dbReference type="NCBI Taxonomy" id="4465"/>
    <lineage>
        <taxon>Eukaryota</taxon>
        <taxon>Viridiplantae</taxon>
        <taxon>Streptophyta</taxon>
        <taxon>Embryophyta</taxon>
        <taxon>Tracheophyta</taxon>
        <taxon>Spermatophyta</taxon>
        <taxon>Magnoliopsida</taxon>
        <taxon>Liliopsida</taxon>
        <taxon>Acoraceae</taxon>
        <taxon>Acorus</taxon>
    </lineage>
</organism>
<reference evidence="2" key="2">
    <citation type="submission" date="2023-06" db="EMBL/GenBank/DDBJ databases">
        <authorList>
            <person name="Ma L."/>
            <person name="Liu K.-W."/>
            <person name="Li Z."/>
            <person name="Hsiao Y.-Y."/>
            <person name="Qi Y."/>
            <person name="Fu T."/>
            <person name="Tang G."/>
            <person name="Zhang D."/>
            <person name="Sun W.-H."/>
            <person name="Liu D.-K."/>
            <person name="Li Y."/>
            <person name="Chen G.-Z."/>
            <person name="Liu X.-D."/>
            <person name="Liao X.-Y."/>
            <person name="Jiang Y.-T."/>
            <person name="Yu X."/>
            <person name="Hao Y."/>
            <person name="Huang J."/>
            <person name="Zhao X.-W."/>
            <person name="Ke S."/>
            <person name="Chen Y.-Y."/>
            <person name="Wu W.-L."/>
            <person name="Hsu J.-L."/>
            <person name="Lin Y.-F."/>
            <person name="Huang M.-D."/>
            <person name="Li C.-Y."/>
            <person name="Huang L."/>
            <person name="Wang Z.-W."/>
            <person name="Zhao X."/>
            <person name="Zhong W.-Y."/>
            <person name="Peng D.-H."/>
            <person name="Ahmad S."/>
            <person name="Lan S."/>
            <person name="Zhang J.-S."/>
            <person name="Tsai W.-C."/>
            <person name="Van De Peer Y."/>
            <person name="Liu Z.-J."/>
        </authorList>
    </citation>
    <scope>NUCLEOTIDE SEQUENCE</scope>
    <source>
        <strain evidence="2">CP</strain>
        <tissue evidence="2">Leaves</tissue>
    </source>
</reference>
<feature type="chain" id="PRO_5043922624" evidence="1">
    <location>
        <begin position="21"/>
        <end position="132"/>
    </location>
</feature>
<comment type="caution">
    <text evidence="2">The sequence shown here is derived from an EMBL/GenBank/DDBJ whole genome shotgun (WGS) entry which is preliminary data.</text>
</comment>
<proteinExistence type="predicted"/>
<evidence type="ECO:0000256" key="1">
    <source>
        <dbReference type="SAM" id="SignalP"/>
    </source>
</evidence>